<evidence type="ECO:0000256" key="10">
    <source>
        <dbReference type="SAM" id="Phobius"/>
    </source>
</evidence>
<dbReference type="InterPro" id="IPR046342">
    <property type="entry name" value="CBS_dom_sf"/>
</dbReference>
<gene>
    <name evidence="13" type="ORF">NW74_04275</name>
</gene>
<dbReference type="InterPro" id="IPR036318">
    <property type="entry name" value="FAD-bd_PCMH-like_sf"/>
</dbReference>
<accession>A0A0B4S1A8</accession>
<keyword evidence="7 9" id="KW-0472">Membrane</keyword>
<organism evidence="13 14">
    <name type="scientific">Parvimonas micra</name>
    <dbReference type="NCBI Taxonomy" id="33033"/>
    <lineage>
        <taxon>Bacteria</taxon>
        <taxon>Bacillati</taxon>
        <taxon>Bacillota</taxon>
        <taxon>Tissierellia</taxon>
        <taxon>Tissierellales</taxon>
        <taxon>Peptoniphilaceae</taxon>
        <taxon>Parvimonas</taxon>
    </lineage>
</organism>
<feature type="transmembrane region" description="Helical" evidence="10">
    <location>
        <begin position="105"/>
        <end position="125"/>
    </location>
</feature>
<keyword evidence="5 9" id="KW-1133">Transmembrane helix</keyword>
<dbReference type="Pfam" id="PF00571">
    <property type="entry name" value="CBS"/>
    <property type="match status" value="2"/>
</dbReference>
<evidence type="ECO:0000256" key="8">
    <source>
        <dbReference type="PROSITE-ProRule" id="PRU00703"/>
    </source>
</evidence>
<evidence type="ECO:0000256" key="6">
    <source>
        <dbReference type="ARBA" id="ARBA00023122"/>
    </source>
</evidence>
<dbReference type="InterPro" id="IPR005170">
    <property type="entry name" value="Transptr-assoc_dom"/>
</dbReference>
<dbReference type="KEGG" id="pmic:NW74_04275"/>
<dbReference type="Pfam" id="PF01595">
    <property type="entry name" value="CNNM"/>
    <property type="match status" value="1"/>
</dbReference>
<feature type="transmembrane region" description="Helical" evidence="10">
    <location>
        <begin position="137"/>
        <end position="159"/>
    </location>
</feature>
<dbReference type="SUPFAM" id="SSF56176">
    <property type="entry name" value="FAD-binding/transporter-associated domain-like"/>
    <property type="match status" value="1"/>
</dbReference>
<dbReference type="RefSeq" id="WP_041954011.1">
    <property type="nucleotide sequence ID" value="NZ_CAUUFC010000001.1"/>
</dbReference>
<evidence type="ECO:0000256" key="9">
    <source>
        <dbReference type="PROSITE-ProRule" id="PRU01193"/>
    </source>
</evidence>
<dbReference type="AlphaFoldDB" id="A0A0B4S1A8"/>
<reference evidence="13 14" key="1">
    <citation type="submission" date="2014-10" db="EMBL/GenBank/DDBJ databases">
        <title>Complete genome sequence of Parvimonas micra KCOM 1535 (= ChDC B708).</title>
        <authorList>
            <person name="Kook J.-K."/>
            <person name="Park S.-N."/>
            <person name="Lim Y.K."/>
            <person name="Roh H."/>
        </authorList>
    </citation>
    <scope>NUCLEOTIDE SEQUENCE [LARGE SCALE GENOMIC DNA]</scope>
    <source>
        <strain evidence="14">KCOM 1535 / ChDC B708</strain>
    </source>
</reference>
<dbReference type="Gene3D" id="3.30.465.10">
    <property type="match status" value="1"/>
</dbReference>
<evidence type="ECO:0000259" key="12">
    <source>
        <dbReference type="PROSITE" id="PS51846"/>
    </source>
</evidence>
<dbReference type="CDD" id="cd04590">
    <property type="entry name" value="CBS_pair_CorC_HlyC_assoc"/>
    <property type="match status" value="1"/>
</dbReference>
<keyword evidence="3 9" id="KW-0812">Transmembrane</keyword>
<feature type="transmembrane region" description="Helical" evidence="10">
    <location>
        <begin position="63"/>
        <end position="85"/>
    </location>
</feature>
<dbReference type="InterPro" id="IPR044751">
    <property type="entry name" value="Ion_transp-like_CBS"/>
</dbReference>
<dbReference type="PANTHER" id="PTHR22777">
    <property type="entry name" value="HEMOLYSIN-RELATED"/>
    <property type="match status" value="1"/>
</dbReference>
<evidence type="ECO:0000313" key="13">
    <source>
        <dbReference type="EMBL" id="AIZ36602.1"/>
    </source>
</evidence>
<evidence type="ECO:0000259" key="11">
    <source>
        <dbReference type="PROSITE" id="PS51371"/>
    </source>
</evidence>
<feature type="transmembrane region" description="Helical" evidence="10">
    <location>
        <begin position="7"/>
        <end position="32"/>
    </location>
</feature>
<name>A0A0B4S1A8_9FIRM</name>
<evidence type="ECO:0000256" key="7">
    <source>
        <dbReference type="ARBA" id="ARBA00023136"/>
    </source>
</evidence>
<keyword evidence="4" id="KW-0677">Repeat</keyword>
<dbReference type="Pfam" id="PF03471">
    <property type="entry name" value="CorC_HlyC"/>
    <property type="match status" value="1"/>
</dbReference>
<dbReference type="EMBL" id="CP009761">
    <property type="protein sequence ID" value="AIZ36602.1"/>
    <property type="molecule type" value="Genomic_DNA"/>
</dbReference>
<keyword evidence="6 8" id="KW-0129">CBS domain</keyword>
<dbReference type="SMART" id="SM01091">
    <property type="entry name" value="CorC_HlyC"/>
    <property type="match status" value="1"/>
</dbReference>
<dbReference type="GO" id="GO:0050660">
    <property type="term" value="F:flavin adenine dinucleotide binding"/>
    <property type="evidence" value="ECO:0007669"/>
    <property type="project" value="InterPro"/>
</dbReference>
<dbReference type="PANTHER" id="PTHR22777:SF17">
    <property type="entry name" value="UPF0053 PROTEIN SLL0260"/>
    <property type="match status" value="1"/>
</dbReference>
<dbReference type="STRING" id="33033.NW74_04275"/>
<evidence type="ECO:0000256" key="4">
    <source>
        <dbReference type="ARBA" id="ARBA00022737"/>
    </source>
</evidence>
<evidence type="ECO:0000313" key="14">
    <source>
        <dbReference type="Proteomes" id="UP000031386"/>
    </source>
</evidence>
<evidence type="ECO:0000256" key="5">
    <source>
        <dbReference type="ARBA" id="ARBA00022989"/>
    </source>
</evidence>
<dbReference type="OrthoDB" id="9798188at2"/>
<evidence type="ECO:0000256" key="2">
    <source>
        <dbReference type="ARBA" id="ARBA00006337"/>
    </source>
</evidence>
<proteinExistence type="inferred from homology"/>
<feature type="domain" description="CBS" evidence="11">
    <location>
        <begin position="287"/>
        <end position="344"/>
    </location>
</feature>
<comment type="similarity">
    <text evidence="2">Belongs to the UPF0053 family.</text>
</comment>
<dbReference type="PROSITE" id="PS51846">
    <property type="entry name" value="CNNM"/>
    <property type="match status" value="1"/>
</dbReference>
<sequence>MDSGPEVYFQIIILILLTLVNAFFAASEMAIVSMDKKKLLTLSEQGDKRAIKVEKLLKEPSKFLSTIQVGITFAGFFTSASAAVGLSHKFGNFLENLSVPFAYRVSFVLITVILAFFSLVFGELVPKRIALQNAEKFALFSVGTINFVYKIMSPFVYLLSLSTNVILKIFSIPTSGVEAKVTLEEIKSIVEVGQEQGIINPTEREMIDGVISFDDVLAEEVMTARTEVFMIDIDEPDKDFETLMQMRYSRVPVYEDDIDNIIGILYIKDFFLEAYKVGFKNVNIRSILRPAYFIPERKNINDLFLELKNSRNQMAVLIDEYGGFTGIVTMEDLIEEVMGEIDDEYDKKTNPAIKKIDDRHFIATGACEIEDVNNACNLKLDENSEDYDTLGGMLMYLLGYIPNDGEKLTIEDNGVVYNILSIYEHRVKKVRIVLPNEEVVETDKDEDEEKNSEK</sequence>
<comment type="subcellular location">
    <subcellularLocation>
        <location evidence="1">Membrane</location>
        <topology evidence="1">Multi-pass membrane protein</topology>
    </subcellularLocation>
</comment>
<protein>
    <submittedName>
        <fullName evidence="13">Hemolysin</fullName>
    </submittedName>
</protein>
<dbReference type="FunFam" id="3.10.580.10:FF:000002">
    <property type="entry name" value="Magnesium/cobalt efflux protein CorC"/>
    <property type="match status" value="1"/>
</dbReference>
<dbReference type="PROSITE" id="PS51371">
    <property type="entry name" value="CBS"/>
    <property type="match status" value="1"/>
</dbReference>
<evidence type="ECO:0000256" key="3">
    <source>
        <dbReference type="ARBA" id="ARBA00022692"/>
    </source>
</evidence>
<evidence type="ECO:0000256" key="1">
    <source>
        <dbReference type="ARBA" id="ARBA00004141"/>
    </source>
</evidence>
<dbReference type="InterPro" id="IPR000644">
    <property type="entry name" value="CBS_dom"/>
</dbReference>
<dbReference type="GO" id="GO:0005886">
    <property type="term" value="C:plasma membrane"/>
    <property type="evidence" value="ECO:0007669"/>
    <property type="project" value="TreeGrafter"/>
</dbReference>
<dbReference type="InterPro" id="IPR002550">
    <property type="entry name" value="CNNM"/>
</dbReference>
<dbReference type="InterPro" id="IPR016169">
    <property type="entry name" value="FAD-bd_PCMH_sub2"/>
</dbReference>
<dbReference type="Gene3D" id="3.10.580.10">
    <property type="entry name" value="CBS-domain"/>
    <property type="match status" value="1"/>
</dbReference>
<dbReference type="SUPFAM" id="SSF54631">
    <property type="entry name" value="CBS-domain pair"/>
    <property type="match status" value="1"/>
</dbReference>
<keyword evidence="14" id="KW-1185">Reference proteome</keyword>
<dbReference type="Proteomes" id="UP000031386">
    <property type="component" value="Chromosome"/>
</dbReference>
<feature type="domain" description="CNNM transmembrane" evidence="12">
    <location>
        <begin position="3"/>
        <end position="203"/>
    </location>
</feature>